<sequence>MKKLFHKTAVWELLIIFVLSLTPLLWFRQGTMMLGHDNVFPIEPREFLAGRLTTWSPHGFGQNQSLIMGTIAIHLIDALPYLAGLSTIATQKVVYVFWFFMIGISMYTLVKTLGKSGLFAIVATMIYQFNFFILQGWWIGERTKFSAYIALPLVLSVFFLVYKKKLSVLAGSAANSLILFVFNAGGLYGIPLFGGFFISLGIFLILFTGIAAQTSVRESMRLVILAFGTLLGSMVLNAYYLLPAVSKLLMQYASGIESQGGVSGLIDWAQEISANSSFMNLFRLQGIAEWYDNPEHPYAKYFLTNPWLILASFVWPLLVLLAARRAKDKEQRIITTYFLLVYLVGMLFAAGTHPPLGFIYIFLVKTVPGFGIFRTPYFKFAPAMFLAVSFLAASAIDQLPKTIKKWGFLLFAAFILLYHFPFFTGEFFSWRKGFSTRLTVPTYVSDFGNWLSRGEHDDTRVLMLPPNNPDLRYSMYDWGYLSFQSIATLVSNHPVIINNDRINEEEKALVLTLYQAIADRNKELFLDLTSALRIGYLVIQHDAASDGKTDLVMDASVYKSILEKDLQLSPVRSFGRWTMYSTGVDPLPAIVLAPSVNRLNSLSDDVGKYYTFSNNPFFVRYDDIPSSLPIPETGQYIIADCLNCKAKDKPFIKIAERNILPSSPLYPFMLWNENRRLHMGDPKSLIYDYLGISLKRVGEIRELIKENKPIPSPALGRFISLMESIAETFTTLSKYEDKIDVGDDVQFYLESERNVLAELLGIYVISGDQVNALGQVTQAISSTLRAIEPYVFIPDQMTHRLYQIKLDHAGAPSFYINSADFLTLGKDEVTISLSVDQKTVAEKRLRVTQEPSWIEFGSQQLTAGTHYLMLTYPEPPNMISSFEVTATEFSTSSDVNCFTSSIVNFDYRKLYRVKVNYTNNFSSELFFNIWEFAGNTKRLKNVFRLPPSQVKGELVRFIKSYADTEGVQIGFCSRDLSEDLMEKNTSVVVNELIYPTVFLAAQMEQPFQTFPVQAKKINITSYEVSFTTTTENAMLVFFDRYDAGWQLTGFEKNHIRMNGYANGWLIEKPGSYNATLTFGPQENFVAGVRITGFGVLIAVALLLWERRRRHRYETQ</sequence>
<evidence type="ECO:0008006" key="4">
    <source>
        <dbReference type="Google" id="ProtNLM"/>
    </source>
</evidence>
<dbReference type="AlphaFoldDB" id="A0A0G1CXK8"/>
<dbReference type="Proteomes" id="UP000034669">
    <property type="component" value="Unassembled WGS sequence"/>
</dbReference>
<dbReference type="EMBL" id="LCFI01000008">
    <property type="protein sequence ID" value="KKS90127.1"/>
    <property type="molecule type" value="Genomic_DNA"/>
</dbReference>
<keyword evidence="1" id="KW-0472">Membrane</keyword>
<evidence type="ECO:0000313" key="3">
    <source>
        <dbReference type="Proteomes" id="UP000034669"/>
    </source>
</evidence>
<protein>
    <recommendedName>
        <fullName evidence="4">Membrane protein YfhO</fullName>
    </recommendedName>
</protein>
<keyword evidence="1" id="KW-0812">Transmembrane</keyword>
<feature type="transmembrane region" description="Helical" evidence="1">
    <location>
        <begin position="336"/>
        <end position="364"/>
    </location>
</feature>
<feature type="transmembrane region" description="Helical" evidence="1">
    <location>
        <begin position="9"/>
        <end position="27"/>
    </location>
</feature>
<gene>
    <name evidence="2" type="ORF">UV66_C0008G0002</name>
</gene>
<comment type="caution">
    <text evidence="2">The sequence shown here is derived from an EMBL/GenBank/DDBJ whole genome shotgun (WGS) entry which is preliminary data.</text>
</comment>
<evidence type="ECO:0000313" key="2">
    <source>
        <dbReference type="EMBL" id="KKS90127.1"/>
    </source>
</evidence>
<proteinExistence type="predicted"/>
<feature type="transmembrane region" description="Helical" evidence="1">
    <location>
        <begin position="222"/>
        <end position="242"/>
    </location>
</feature>
<feature type="transmembrane region" description="Helical" evidence="1">
    <location>
        <begin position="408"/>
        <end position="430"/>
    </location>
</feature>
<feature type="transmembrane region" description="Helical" evidence="1">
    <location>
        <begin position="376"/>
        <end position="396"/>
    </location>
</feature>
<keyword evidence="1" id="KW-1133">Transmembrane helix</keyword>
<name>A0A0G1CXK8_9BACT</name>
<feature type="transmembrane region" description="Helical" evidence="1">
    <location>
        <begin position="192"/>
        <end position="210"/>
    </location>
</feature>
<reference evidence="2 3" key="1">
    <citation type="journal article" date="2015" name="Nature">
        <title>rRNA introns, odd ribosomes, and small enigmatic genomes across a large radiation of phyla.</title>
        <authorList>
            <person name="Brown C.T."/>
            <person name="Hug L.A."/>
            <person name="Thomas B.C."/>
            <person name="Sharon I."/>
            <person name="Castelle C.J."/>
            <person name="Singh A."/>
            <person name="Wilkins M.J."/>
            <person name="Williams K.H."/>
            <person name="Banfield J.F."/>
        </authorList>
    </citation>
    <scope>NUCLEOTIDE SEQUENCE [LARGE SCALE GENOMIC DNA]</scope>
</reference>
<feature type="transmembrane region" description="Helical" evidence="1">
    <location>
        <begin position="145"/>
        <end position="162"/>
    </location>
</feature>
<feature type="transmembrane region" description="Helical" evidence="1">
    <location>
        <begin position="93"/>
        <end position="110"/>
    </location>
</feature>
<organism evidence="2 3">
    <name type="scientific">Candidatus Woesebacteria bacterium GW2011_GWA1_43_12</name>
    <dbReference type="NCBI Taxonomy" id="1618557"/>
    <lineage>
        <taxon>Bacteria</taxon>
        <taxon>Candidatus Woeseibacteriota</taxon>
    </lineage>
</organism>
<feature type="transmembrane region" description="Helical" evidence="1">
    <location>
        <begin position="307"/>
        <end position="324"/>
    </location>
</feature>
<accession>A0A0G1CXK8</accession>
<feature type="transmembrane region" description="Helical" evidence="1">
    <location>
        <begin position="1084"/>
        <end position="1104"/>
    </location>
</feature>
<feature type="transmembrane region" description="Helical" evidence="1">
    <location>
        <begin position="117"/>
        <end position="139"/>
    </location>
</feature>
<evidence type="ECO:0000256" key="1">
    <source>
        <dbReference type="SAM" id="Phobius"/>
    </source>
</evidence>